<feature type="domain" description="DUF7086" evidence="2">
    <location>
        <begin position="168"/>
        <end position="299"/>
    </location>
</feature>
<evidence type="ECO:0000313" key="3">
    <source>
        <dbReference type="EMBL" id="KAK7284234.1"/>
    </source>
</evidence>
<dbReference type="Pfam" id="PF23324">
    <property type="entry name" value="DUF7086"/>
    <property type="match status" value="1"/>
</dbReference>
<evidence type="ECO:0000313" key="4">
    <source>
        <dbReference type="Proteomes" id="UP001359559"/>
    </source>
</evidence>
<feature type="region of interest" description="Disordered" evidence="1">
    <location>
        <begin position="92"/>
        <end position="152"/>
    </location>
</feature>
<reference evidence="3 4" key="1">
    <citation type="submission" date="2024-01" db="EMBL/GenBank/DDBJ databases">
        <title>The genomes of 5 underutilized Papilionoideae crops provide insights into root nodulation and disease resistance.</title>
        <authorList>
            <person name="Yuan L."/>
        </authorList>
    </citation>
    <scope>NUCLEOTIDE SEQUENCE [LARGE SCALE GENOMIC DNA]</scope>
    <source>
        <strain evidence="3">LY-2023</strain>
        <tissue evidence="3">Leaf</tissue>
    </source>
</reference>
<feature type="compositionally biased region" description="Low complexity" evidence="1">
    <location>
        <begin position="23"/>
        <end position="45"/>
    </location>
</feature>
<evidence type="ECO:0000256" key="1">
    <source>
        <dbReference type="SAM" id="MobiDB-lite"/>
    </source>
</evidence>
<dbReference type="Proteomes" id="UP001359559">
    <property type="component" value="Unassembled WGS sequence"/>
</dbReference>
<sequence length="307" mass="34380">MDHNEENQSQWLKLSLSIQVSSSSSSSLSSSSSSSSSPSPSPSQQHAPMPHHSLPLIQYSPIAHLSCPPMILPLPLPFPSPQETRQEGIFLAPSHDPLPRGHDQNQGPDNSVVGSDFGSTRNNNASSSRGRPRGLQSRAMKMKEGKSETIAPPFPWATSKRAMVYSMDHLLANGMRKISGTVKCKYCEKQYDIEFDLKEKFDEVVGFIVEKQFTLHDRAPEEWACPLFPSCKLCGQENCLKPVITKKRNTNWLFLFLGQMIGYCKLAHLKYFCKHTLSHRTGAKNRLLYLTYMGLCRQLQPDGPFGK</sequence>
<feature type="compositionally biased region" description="Polar residues" evidence="1">
    <location>
        <begin position="104"/>
        <end position="129"/>
    </location>
</feature>
<dbReference type="PANTHER" id="PTHR34272">
    <property type="entry name" value="EXPRESSED PROTEIN"/>
    <property type="match status" value="1"/>
</dbReference>
<dbReference type="AlphaFoldDB" id="A0AAN9IQD3"/>
<name>A0AAN9IQD3_CLITE</name>
<evidence type="ECO:0000259" key="2">
    <source>
        <dbReference type="Pfam" id="PF23324"/>
    </source>
</evidence>
<feature type="region of interest" description="Disordered" evidence="1">
    <location>
        <begin position="23"/>
        <end position="52"/>
    </location>
</feature>
<accession>A0AAN9IQD3</accession>
<gene>
    <name evidence="3" type="ORF">RJT34_18976</name>
</gene>
<dbReference type="PANTHER" id="PTHR34272:SF1">
    <property type="entry name" value="EXPRESSED PROTEIN"/>
    <property type="match status" value="1"/>
</dbReference>
<comment type="caution">
    <text evidence="3">The sequence shown here is derived from an EMBL/GenBank/DDBJ whole genome shotgun (WGS) entry which is preliminary data.</text>
</comment>
<organism evidence="3 4">
    <name type="scientific">Clitoria ternatea</name>
    <name type="common">Butterfly pea</name>
    <dbReference type="NCBI Taxonomy" id="43366"/>
    <lineage>
        <taxon>Eukaryota</taxon>
        <taxon>Viridiplantae</taxon>
        <taxon>Streptophyta</taxon>
        <taxon>Embryophyta</taxon>
        <taxon>Tracheophyta</taxon>
        <taxon>Spermatophyta</taxon>
        <taxon>Magnoliopsida</taxon>
        <taxon>eudicotyledons</taxon>
        <taxon>Gunneridae</taxon>
        <taxon>Pentapetalae</taxon>
        <taxon>rosids</taxon>
        <taxon>fabids</taxon>
        <taxon>Fabales</taxon>
        <taxon>Fabaceae</taxon>
        <taxon>Papilionoideae</taxon>
        <taxon>50 kb inversion clade</taxon>
        <taxon>NPAAA clade</taxon>
        <taxon>indigoferoid/millettioid clade</taxon>
        <taxon>Phaseoleae</taxon>
        <taxon>Clitoria</taxon>
    </lineage>
</organism>
<keyword evidence="4" id="KW-1185">Reference proteome</keyword>
<proteinExistence type="predicted"/>
<dbReference type="EMBL" id="JAYKXN010000005">
    <property type="protein sequence ID" value="KAK7284234.1"/>
    <property type="molecule type" value="Genomic_DNA"/>
</dbReference>
<protein>
    <recommendedName>
        <fullName evidence="2">DUF7086 domain-containing protein</fullName>
    </recommendedName>
</protein>
<dbReference type="InterPro" id="IPR055513">
    <property type="entry name" value="DUF7086"/>
</dbReference>